<comment type="caution">
    <text evidence="13">The sequence shown here is derived from an EMBL/GenBank/DDBJ whole genome shotgun (WGS) entry which is preliminary data.</text>
</comment>
<dbReference type="UniPathway" id="UPA00028">
    <property type="reaction ID" value="UER00004"/>
</dbReference>
<comment type="pathway">
    <text evidence="1 10">Cofactor biosynthesis; (R)-pantothenate biosynthesis; (R)-pantoate from 3-methyl-2-oxobutanoate: step 2/2.</text>
</comment>
<accession>A0A7Y0Q6K8</accession>
<evidence type="ECO:0000256" key="4">
    <source>
        <dbReference type="ARBA" id="ARBA00019465"/>
    </source>
</evidence>
<evidence type="ECO:0000259" key="12">
    <source>
        <dbReference type="Pfam" id="PF08546"/>
    </source>
</evidence>
<dbReference type="Pfam" id="PF02558">
    <property type="entry name" value="ApbA"/>
    <property type="match status" value="1"/>
</dbReference>
<keyword evidence="6 10" id="KW-0521">NADP</keyword>
<dbReference type="SUPFAM" id="SSF51735">
    <property type="entry name" value="NAD(P)-binding Rossmann-fold domains"/>
    <property type="match status" value="1"/>
</dbReference>
<sequence>MNNMPIPLQVVVVGQGAIGSLWSYYLNKSPHIKLSLLKTTKTSTAQSQQLTFTNANGLSYSYRCNLALESDIVSADLILVCLKSIHIVEQLRKLSTLISKNTAIVLCHNGMGIINRLDSTLDKKNIFTLLTTHGSYRTTKQHAIHTGIGHCDIGSSNSILSNPPPWFKTLNQAFPKLYWHEDIVEKQWFKLAINCVINPITAINNIQNGDVINQKYQPLIKEIASEVSEVAKKENIKLSAKDIIDTALKVAKSTQLNSSSMLSDILANRETEVDNINGYIAKLAQQHNLNAPVNQHLTTKVKALIK</sequence>
<dbReference type="InterPro" id="IPR013332">
    <property type="entry name" value="KPR_N"/>
</dbReference>
<evidence type="ECO:0000256" key="9">
    <source>
        <dbReference type="ARBA" id="ARBA00048793"/>
    </source>
</evidence>
<dbReference type="RefSeq" id="WP_169074297.1">
    <property type="nucleotide sequence ID" value="NZ_JABBXH010000002.1"/>
</dbReference>
<dbReference type="AlphaFoldDB" id="A0A7Y0Q6K8"/>
<dbReference type="Pfam" id="PF08546">
    <property type="entry name" value="ApbA_C"/>
    <property type="match status" value="1"/>
</dbReference>
<dbReference type="SUPFAM" id="SSF48179">
    <property type="entry name" value="6-phosphogluconate dehydrogenase C-terminal domain-like"/>
    <property type="match status" value="1"/>
</dbReference>
<dbReference type="InterPro" id="IPR003710">
    <property type="entry name" value="ApbA"/>
</dbReference>
<evidence type="ECO:0000256" key="2">
    <source>
        <dbReference type="ARBA" id="ARBA00007870"/>
    </source>
</evidence>
<dbReference type="GO" id="GO:0005737">
    <property type="term" value="C:cytoplasm"/>
    <property type="evidence" value="ECO:0007669"/>
    <property type="project" value="TreeGrafter"/>
</dbReference>
<name>A0A7Y0Q6K8_9GAMM</name>
<reference evidence="13 14" key="1">
    <citation type="submission" date="2020-04" db="EMBL/GenBank/DDBJ databases">
        <title>Thalassotalea sp. M1531, isolated from the surface of marine red alga.</title>
        <authorList>
            <person name="Pang L."/>
            <person name="Lu D.-C."/>
        </authorList>
    </citation>
    <scope>NUCLEOTIDE SEQUENCE [LARGE SCALE GENOMIC DNA]</scope>
    <source>
        <strain evidence="13 14">M1531</strain>
    </source>
</reference>
<feature type="domain" description="Ketopantoate reductase C-terminal" evidence="12">
    <location>
        <begin position="182"/>
        <end position="303"/>
    </location>
</feature>
<organism evidence="13 14">
    <name type="scientific">Thalassotalea algicola</name>
    <dbReference type="NCBI Taxonomy" id="2716224"/>
    <lineage>
        <taxon>Bacteria</taxon>
        <taxon>Pseudomonadati</taxon>
        <taxon>Pseudomonadota</taxon>
        <taxon>Gammaproteobacteria</taxon>
        <taxon>Alteromonadales</taxon>
        <taxon>Colwelliaceae</taxon>
        <taxon>Thalassotalea</taxon>
    </lineage>
</organism>
<evidence type="ECO:0000256" key="7">
    <source>
        <dbReference type="ARBA" id="ARBA00023002"/>
    </source>
</evidence>
<feature type="domain" description="Ketopantoate reductase N-terminal" evidence="11">
    <location>
        <begin position="10"/>
        <end position="156"/>
    </location>
</feature>
<comment type="function">
    <text evidence="10">Catalyzes the NADPH-dependent reduction of ketopantoate into pantoic acid.</text>
</comment>
<evidence type="ECO:0000259" key="11">
    <source>
        <dbReference type="Pfam" id="PF02558"/>
    </source>
</evidence>
<keyword evidence="5 10" id="KW-0566">Pantothenate biosynthesis</keyword>
<dbReference type="NCBIfam" id="TIGR00745">
    <property type="entry name" value="apbA_panE"/>
    <property type="match status" value="1"/>
</dbReference>
<dbReference type="GO" id="GO:0008677">
    <property type="term" value="F:2-dehydropantoate 2-reductase activity"/>
    <property type="evidence" value="ECO:0007669"/>
    <property type="project" value="UniProtKB-EC"/>
</dbReference>
<evidence type="ECO:0000256" key="6">
    <source>
        <dbReference type="ARBA" id="ARBA00022857"/>
    </source>
</evidence>
<dbReference type="EMBL" id="JABBXH010000002">
    <property type="protein sequence ID" value="NMP30947.1"/>
    <property type="molecule type" value="Genomic_DNA"/>
</dbReference>
<evidence type="ECO:0000313" key="14">
    <source>
        <dbReference type="Proteomes" id="UP000568664"/>
    </source>
</evidence>
<dbReference type="Gene3D" id="3.40.50.720">
    <property type="entry name" value="NAD(P)-binding Rossmann-like Domain"/>
    <property type="match status" value="1"/>
</dbReference>
<dbReference type="InterPro" id="IPR013752">
    <property type="entry name" value="KPA_reductase"/>
</dbReference>
<dbReference type="FunFam" id="1.10.1040.10:FF:000017">
    <property type="entry name" value="2-dehydropantoate 2-reductase"/>
    <property type="match status" value="1"/>
</dbReference>
<keyword evidence="7 10" id="KW-0560">Oxidoreductase</keyword>
<dbReference type="InterPro" id="IPR013328">
    <property type="entry name" value="6PGD_dom2"/>
</dbReference>
<evidence type="ECO:0000313" key="13">
    <source>
        <dbReference type="EMBL" id="NMP30947.1"/>
    </source>
</evidence>
<dbReference type="InterPro" id="IPR050838">
    <property type="entry name" value="Ketopantoate_reductase"/>
</dbReference>
<evidence type="ECO:0000256" key="8">
    <source>
        <dbReference type="ARBA" id="ARBA00032024"/>
    </source>
</evidence>
<protein>
    <recommendedName>
        <fullName evidence="4 10">2-dehydropantoate 2-reductase</fullName>
        <ecNumber evidence="3 10">1.1.1.169</ecNumber>
    </recommendedName>
    <alternativeName>
        <fullName evidence="8 10">Ketopantoate reductase</fullName>
    </alternativeName>
</protein>
<comment type="catalytic activity">
    <reaction evidence="9 10">
        <text>(R)-pantoate + NADP(+) = 2-dehydropantoate + NADPH + H(+)</text>
        <dbReference type="Rhea" id="RHEA:16233"/>
        <dbReference type="ChEBI" id="CHEBI:11561"/>
        <dbReference type="ChEBI" id="CHEBI:15378"/>
        <dbReference type="ChEBI" id="CHEBI:15980"/>
        <dbReference type="ChEBI" id="CHEBI:57783"/>
        <dbReference type="ChEBI" id="CHEBI:58349"/>
        <dbReference type="EC" id="1.1.1.169"/>
    </reaction>
</comment>
<evidence type="ECO:0000256" key="10">
    <source>
        <dbReference type="RuleBase" id="RU362068"/>
    </source>
</evidence>
<proteinExistence type="inferred from homology"/>
<gene>
    <name evidence="13" type="ORF">HII17_05160</name>
</gene>
<dbReference type="PANTHER" id="PTHR43765">
    <property type="entry name" value="2-DEHYDROPANTOATE 2-REDUCTASE-RELATED"/>
    <property type="match status" value="1"/>
</dbReference>
<dbReference type="Gene3D" id="1.10.1040.10">
    <property type="entry name" value="N-(1-d-carboxylethyl)-l-norvaline Dehydrogenase, domain 2"/>
    <property type="match status" value="1"/>
</dbReference>
<dbReference type="InterPro" id="IPR008927">
    <property type="entry name" value="6-PGluconate_DH-like_C_sf"/>
</dbReference>
<dbReference type="EC" id="1.1.1.169" evidence="3 10"/>
<evidence type="ECO:0000256" key="1">
    <source>
        <dbReference type="ARBA" id="ARBA00004994"/>
    </source>
</evidence>
<dbReference type="Proteomes" id="UP000568664">
    <property type="component" value="Unassembled WGS sequence"/>
</dbReference>
<dbReference type="GO" id="GO:0015940">
    <property type="term" value="P:pantothenate biosynthetic process"/>
    <property type="evidence" value="ECO:0007669"/>
    <property type="project" value="UniProtKB-UniPathway"/>
</dbReference>
<dbReference type="InterPro" id="IPR036291">
    <property type="entry name" value="NAD(P)-bd_dom_sf"/>
</dbReference>
<evidence type="ECO:0000256" key="3">
    <source>
        <dbReference type="ARBA" id="ARBA00013014"/>
    </source>
</evidence>
<dbReference type="GO" id="GO:0050661">
    <property type="term" value="F:NADP binding"/>
    <property type="evidence" value="ECO:0007669"/>
    <property type="project" value="TreeGrafter"/>
</dbReference>
<evidence type="ECO:0000256" key="5">
    <source>
        <dbReference type="ARBA" id="ARBA00022655"/>
    </source>
</evidence>
<comment type="similarity">
    <text evidence="2 10">Belongs to the ketopantoate reductase family.</text>
</comment>
<keyword evidence="14" id="KW-1185">Reference proteome</keyword>
<dbReference type="PANTHER" id="PTHR43765:SF2">
    <property type="entry name" value="2-DEHYDROPANTOATE 2-REDUCTASE"/>
    <property type="match status" value="1"/>
</dbReference>